<accession>D7FLH9</accession>
<protein>
    <submittedName>
        <fullName evidence="2">Uncharacterized protein</fullName>
    </submittedName>
</protein>
<name>D7FLH9_ECTSI</name>
<feature type="region of interest" description="Disordered" evidence="1">
    <location>
        <begin position="227"/>
        <end position="282"/>
    </location>
</feature>
<dbReference type="SUPFAM" id="SSF48371">
    <property type="entry name" value="ARM repeat"/>
    <property type="match status" value="1"/>
</dbReference>
<dbReference type="Proteomes" id="UP000002630">
    <property type="component" value="Linkage Group LG12"/>
</dbReference>
<keyword evidence="3" id="KW-1185">Reference proteome</keyword>
<feature type="compositionally biased region" description="Low complexity" evidence="1">
    <location>
        <begin position="83"/>
        <end position="92"/>
    </location>
</feature>
<organism evidence="2 3">
    <name type="scientific">Ectocarpus siliculosus</name>
    <name type="common">Brown alga</name>
    <name type="synonym">Conferva siliculosa</name>
    <dbReference type="NCBI Taxonomy" id="2880"/>
    <lineage>
        <taxon>Eukaryota</taxon>
        <taxon>Sar</taxon>
        <taxon>Stramenopiles</taxon>
        <taxon>Ochrophyta</taxon>
        <taxon>PX clade</taxon>
        <taxon>Phaeophyceae</taxon>
        <taxon>Ectocarpales</taxon>
        <taxon>Ectocarpaceae</taxon>
        <taxon>Ectocarpus</taxon>
    </lineage>
</organism>
<proteinExistence type="predicted"/>
<feature type="compositionally biased region" description="Acidic residues" evidence="1">
    <location>
        <begin position="231"/>
        <end position="244"/>
    </location>
</feature>
<evidence type="ECO:0000313" key="2">
    <source>
        <dbReference type="EMBL" id="CBJ25795.1"/>
    </source>
</evidence>
<reference evidence="2 3" key="1">
    <citation type="journal article" date="2010" name="Nature">
        <title>The Ectocarpus genome and the independent evolution of multicellularity in brown algae.</title>
        <authorList>
            <person name="Cock J.M."/>
            <person name="Sterck L."/>
            <person name="Rouze P."/>
            <person name="Scornet D."/>
            <person name="Allen A.E."/>
            <person name="Amoutzias G."/>
            <person name="Anthouard V."/>
            <person name="Artiguenave F."/>
            <person name="Aury J.M."/>
            <person name="Badger J.H."/>
            <person name="Beszteri B."/>
            <person name="Billiau K."/>
            <person name="Bonnet E."/>
            <person name="Bothwell J.H."/>
            <person name="Bowler C."/>
            <person name="Boyen C."/>
            <person name="Brownlee C."/>
            <person name="Carrano C.J."/>
            <person name="Charrier B."/>
            <person name="Cho G.Y."/>
            <person name="Coelho S.M."/>
            <person name="Collen J."/>
            <person name="Corre E."/>
            <person name="Da Silva C."/>
            <person name="Delage L."/>
            <person name="Delaroque N."/>
            <person name="Dittami S.M."/>
            <person name="Doulbeau S."/>
            <person name="Elias M."/>
            <person name="Farnham G."/>
            <person name="Gachon C.M."/>
            <person name="Gschloessl B."/>
            <person name="Heesch S."/>
            <person name="Jabbari K."/>
            <person name="Jubin C."/>
            <person name="Kawai H."/>
            <person name="Kimura K."/>
            <person name="Kloareg B."/>
            <person name="Kupper F.C."/>
            <person name="Lang D."/>
            <person name="Le Bail A."/>
            <person name="Leblanc C."/>
            <person name="Lerouge P."/>
            <person name="Lohr M."/>
            <person name="Lopez P.J."/>
            <person name="Martens C."/>
            <person name="Maumus F."/>
            <person name="Michel G."/>
            <person name="Miranda-Saavedra D."/>
            <person name="Morales J."/>
            <person name="Moreau H."/>
            <person name="Motomura T."/>
            <person name="Nagasato C."/>
            <person name="Napoli C.A."/>
            <person name="Nelson D.R."/>
            <person name="Nyvall-Collen P."/>
            <person name="Peters A.F."/>
            <person name="Pommier C."/>
            <person name="Potin P."/>
            <person name="Poulain J."/>
            <person name="Quesneville H."/>
            <person name="Read B."/>
            <person name="Rensing S.A."/>
            <person name="Ritter A."/>
            <person name="Rousvoal S."/>
            <person name="Samanta M."/>
            <person name="Samson G."/>
            <person name="Schroeder D.C."/>
            <person name="Segurens B."/>
            <person name="Strittmatter M."/>
            <person name="Tonon T."/>
            <person name="Tregear J.W."/>
            <person name="Valentin K."/>
            <person name="von Dassow P."/>
            <person name="Yamagishi T."/>
            <person name="Van de Peer Y."/>
            <person name="Wincker P."/>
        </authorList>
    </citation>
    <scope>NUCLEOTIDE SEQUENCE [LARGE SCALE GENOMIC DNA]</scope>
    <source>
        <strain evidence="3">Ec32 / CCAP1310/4</strain>
    </source>
</reference>
<evidence type="ECO:0000313" key="3">
    <source>
        <dbReference type="Proteomes" id="UP000002630"/>
    </source>
</evidence>
<dbReference type="AlphaFoldDB" id="D7FLH9"/>
<dbReference type="EMBL" id="FN649737">
    <property type="protein sequence ID" value="CBJ25795.1"/>
    <property type="molecule type" value="Genomic_DNA"/>
</dbReference>
<feature type="region of interest" description="Disordered" evidence="1">
    <location>
        <begin position="519"/>
        <end position="562"/>
    </location>
</feature>
<feature type="compositionally biased region" description="Low complexity" evidence="1">
    <location>
        <begin position="528"/>
        <end position="540"/>
    </location>
</feature>
<sequence>MNGRDTVDCGRRTVVATLTRALLRSWEGSTTVGRELFDQSVLKTPDRSGPVGLGLEVLLQCLVQDDGDFGQLEMAVEAEEDTAPSQASSSSEGSRDSDSDAAPPPPSSRNRRRRTADATASFAALSPEDETRACVTIIGNYVRADPDTSGAFFRDVIPKVLLMGMGGGRRGQSGGSRRVPRRLAALLRSLVRTTRCRNSFNMERMIVHTVKEVKAWGDPSVVLLSSSASIDDPDDDDDDEDDNEVSSLGDDVVMGGTATVDRARARSKGKGKKDGRGSNAGNDKLRRRGLVLACIDILGHTSSCLSLIRQEMVEGEAKASLRSAVADGLLEYRRTCSSSDTHGVQTVLLGVLSALALDGVVAVRLSALAAIGEALGPIKRFASVFQGCSSDCVPAVSLLLERCLDAAPKVRALALRLLVDEFRVGIGAVGASLARAVLSPSPAADGSGSTVGTSRGAPDSREWPRGNRSPDVWEGGLQEGENGVALLGELMRHHQTLEETDSERFPLLLRGLVEAVLRGESLPPRPSDATGGNDDGNNTTKGEGRDVADANNALGDGTGGNSGGGVNLYGDGAAGGAATTTGAKDSLLDPWSEGGGIAWADLAAPAARLCAACRPLGPAQLDVLDRVLGDIFQRRGG</sequence>
<dbReference type="InterPro" id="IPR016024">
    <property type="entry name" value="ARM-type_fold"/>
</dbReference>
<feature type="region of interest" description="Disordered" evidence="1">
    <location>
        <begin position="440"/>
        <end position="477"/>
    </location>
</feature>
<dbReference type="InParanoid" id="D7FLH9"/>
<feature type="region of interest" description="Disordered" evidence="1">
    <location>
        <begin position="78"/>
        <end position="123"/>
    </location>
</feature>
<dbReference type="EMBL" id="FN648143">
    <property type="protein sequence ID" value="CBJ25795.1"/>
    <property type="molecule type" value="Genomic_DNA"/>
</dbReference>
<gene>
    <name evidence="2" type="ORF">Esi_0016_0039</name>
</gene>
<evidence type="ECO:0000256" key="1">
    <source>
        <dbReference type="SAM" id="MobiDB-lite"/>
    </source>
</evidence>
<dbReference type="OrthoDB" id="10430318at2759"/>